<feature type="compositionally biased region" description="Low complexity" evidence="1">
    <location>
        <begin position="51"/>
        <end position="83"/>
    </location>
</feature>
<feature type="domain" description="Spondin" evidence="3">
    <location>
        <begin position="201"/>
        <end position="389"/>
    </location>
</feature>
<feature type="compositionally biased region" description="Acidic residues" evidence="1">
    <location>
        <begin position="630"/>
        <end position="648"/>
    </location>
</feature>
<dbReference type="NCBIfam" id="NF038123">
    <property type="entry name" value="NF038123_dom"/>
    <property type="match status" value="1"/>
</dbReference>
<feature type="compositionally biased region" description="Basic residues" evidence="1">
    <location>
        <begin position="93"/>
        <end position="105"/>
    </location>
</feature>
<protein>
    <recommendedName>
        <fullName evidence="3">Spondin domain-containing protein</fullName>
    </recommendedName>
</protein>
<feature type="region of interest" description="Disordered" evidence="1">
    <location>
        <begin position="42"/>
        <end position="144"/>
    </location>
</feature>
<dbReference type="PANTHER" id="PTHR11311">
    <property type="entry name" value="SPONDIN"/>
    <property type="match status" value="1"/>
</dbReference>
<dbReference type="Gene3D" id="2.60.40.2130">
    <property type="entry name" value="F-spondin domain"/>
    <property type="match status" value="1"/>
</dbReference>
<dbReference type="InterPro" id="IPR009465">
    <property type="entry name" value="Spondin_N"/>
</dbReference>
<evidence type="ECO:0000259" key="3">
    <source>
        <dbReference type="PROSITE" id="PS51020"/>
    </source>
</evidence>
<keyword evidence="2" id="KW-1133">Transmembrane helix</keyword>
<dbReference type="InterPro" id="IPR051418">
    <property type="entry name" value="Spondin/Thrombospondin_T1"/>
</dbReference>
<keyword evidence="2" id="KW-0812">Transmembrane</keyword>
<gene>
    <name evidence="4" type="ORF">PAUS00366_LOCUS12717</name>
</gene>
<feature type="transmembrane region" description="Helical" evidence="2">
    <location>
        <begin position="516"/>
        <end position="541"/>
    </location>
</feature>
<feature type="region of interest" description="Disordered" evidence="1">
    <location>
        <begin position="630"/>
        <end position="671"/>
    </location>
</feature>
<dbReference type="AlphaFoldDB" id="A0A7S4ELD7"/>
<dbReference type="EMBL" id="HBIX01017652">
    <property type="protein sequence ID" value="CAE0719963.1"/>
    <property type="molecule type" value="Transcribed_RNA"/>
</dbReference>
<dbReference type="GO" id="GO:0007155">
    <property type="term" value="P:cell adhesion"/>
    <property type="evidence" value="ECO:0007669"/>
    <property type="project" value="TreeGrafter"/>
</dbReference>
<evidence type="ECO:0000313" key="4">
    <source>
        <dbReference type="EMBL" id="CAE0719963.1"/>
    </source>
</evidence>
<feature type="compositionally biased region" description="Basic residues" evidence="1">
    <location>
        <begin position="135"/>
        <end position="144"/>
    </location>
</feature>
<dbReference type="PANTHER" id="PTHR11311:SF15">
    <property type="entry name" value="SPONDIN-2"/>
    <property type="match status" value="1"/>
</dbReference>
<name>A0A7S4ELD7_9STRA</name>
<feature type="transmembrane region" description="Helical" evidence="2">
    <location>
        <begin position="147"/>
        <end position="167"/>
    </location>
</feature>
<proteinExistence type="predicted"/>
<dbReference type="Pfam" id="PF06468">
    <property type="entry name" value="Spond_N"/>
    <property type="match status" value="1"/>
</dbReference>
<keyword evidence="2" id="KW-0472">Membrane</keyword>
<dbReference type="GO" id="GO:0031012">
    <property type="term" value="C:extracellular matrix"/>
    <property type="evidence" value="ECO:0007669"/>
    <property type="project" value="TreeGrafter"/>
</dbReference>
<feature type="compositionally biased region" description="Low complexity" evidence="1">
    <location>
        <begin position="106"/>
        <end position="116"/>
    </location>
</feature>
<organism evidence="4">
    <name type="scientific">Pseudo-nitzschia australis</name>
    <dbReference type="NCBI Taxonomy" id="44445"/>
    <lineage>
        <taxon>Eukaryota</taxon>
        <taxon>Sar</taxon>
        <taxon>Stramenopiles</taxon>
        <taxon>Ochrophyta</taxon>
        <taxon>Bacillariophyta</taxon>
        <taxon>Bacillariophyceae</taxon>
        <taxon>Bacillariophycidae</taxon>
        <taxon>Bacillariales</taxon>
        <taxon>Bacillariaceae</taxon>
        <taxon>Pseudo-nitzschia</taxon>
    </lineage>
</organism>
<dbReference type="PROSITE" id="PS51020">
    <property type="entry name" value="SPONDIN"/>
    <property type="match status" value="1"/>
</dbReference>
<sequence>MNAVPGTVRYGTHTCRAIPQKQILVEAIDCLLYCSDSGDTTIPTPSVVAKRTNSSSRSRSSNGSGSGATRTTAAATTTTTTTTMARQLQHRCGTGKRPKRRRRRPSSSSSLSLSSETKTETKSLIGSTGAAIPRTTKRTRAHRRTGMPPLMLLLLAMLLAATTTNLWNTNTHTTWFCNAQFNEPPGKRREQTFRIMEFEVSNVNQHYPGDLRYYCTFRGKWSEERHPIDFPKSPSWSAPVIVSHSNGWRMWTGTETVTAGVEYLAEEGFPTIMYNEFQNAGFESLQMIVGERMFNTTESQELPPINVTYSHPWLSAMTKITPSPDWFAGFSDLRTISYDTETYYNRIVVKSYVWDSGTDDGEAYHSFDRDLDPQVPCMRFCVPPNVGSGGDGTYDANVQQKDRGIYHPTHNTPTCPDLAKGKVAVPRGGQFLDYTATYIPYPAEYECVLRVGDGEVYAGNEFNEDQIRPPKFVARPDDDFLDGLSPYDNPAYSDHWAELHKTDEVIAEEDGMNMTVLWLVLLLLLLCCAPFCAAFFLWLVVYRHAGKSKTGDRGSNTTGTSSKSLSSDGNGRSSHEEFDEDAKAASTDDLFLDEASAEFNRNSYYDESEDDYAKYLSEQGVDQGVVYYDDDDYGGNYDDDNYGDDYENDNDKNGNTPLMHTMPAYHEGELL</sequence>
<reference evidence="4" key="1">
    <citation type="submission" date="2021-01" db="EMBL/GenBank/DDBJ databases">
        <authorList>
            <person name="Corre E."/>
            <person name="Pelletier E."/>
            <person name="Niang G."/>
            <person name="Scheremetjew M."/>
            <person name="Finn R."/>
            <person name="Kale V."/>
            <person name="Holt S."/>
            <person name="Cochrane G."/>
            <person name="Meng A."/>
            <person name="Brown T."/>
            <person name="Cohen L."/>
        </authorList>
    </citation>
    <scope>NUCLEOTIDE SEQUENCE</scope>
    <source>
        <strain evidence="4">10249 10 AB</strain>
    </source>
</reference>
<accession>A0A7S4ELD7</accession>
<feature type="compositionally biased region" description="Polar residues" evidence="1">
    <location>
        <begin position="553"/>
        <end position="572"/>
    </location>
</feature>
<dbReference type="InterPro" id="IPR038678">
    <property type="entry name" value="Spondin_N_sf"/>
</dbReference>
<evidence type="ECO:0000256" key="2">
    <source>
        <dbReference type="SAM" id="Phobius"/>
    </source>
</evidence>
<feature type="region of interest" description="Disordered" evidence="1">
    <location>
        <begin position="548"/>
        <end position="585"/>
    </location>
</feature>
<evidence type="ECO:0000256" key="1">
    <source>
        <dbReference type="SAM" id="MobiDB-lite"/>
    </source>
</evidence>